<protein>
    <submittedName>
        <fullName evidence="2">Uncharacterized protein</fullName>
    </submittedName>
</protein>
<organism evidence="2">
    <name type="scientific">Medioppia subpectinata</name>
    <dbReference type="NCBI Taxonomy" id="1979941"/>
    <lineage>
        <taxon>Eukaryota</taxon>
        <taxon>Metazoa</taxon>
        <taxon>Ecdysozoa</taxon>
        <taxon>Arthropoda</taxon>
        <taxon>Chelicerata</taxon>
        <taxon>Arachnida</taxon>
        <taxon>Acari</taxon>
        <taxon>Acariformes</taxon>
        <taxon>Sarcoptiformes</taxon>
        <taxon>Oribatida</taxon>
        <taxon>Brachypylina</taxon>
        <taxon>Oppioidea</taxon>
        <taxon>Oppiidae</taxon>
        <taxon>Medioppia</taxon>
    </lineage>
</organism>
<reference evidence="2" key="1">
    <citation type="submission" date="2020-11" db="EMBL/GenBank/DDBJ databases">
        <authorList>
            <person name="Tran Van P."/>
        </authorList>
    </citation>
    <scope>NUCLEOTIDE SEQUENCE</scope>
</reference>
<accession>A0A7R9KN77</accession>
<gene>
    <name evidence="2" type="ORF">OSB1V03_LOCUS6691</name>
</gene>
<evidence type="ECO:0000256" key="1">
    <source>
        <dbReference type="SAM" id="MobiDB-lite"/>
    </source>
</evidence>
<proteinExistence type="predicted"/>
<keyword evidence="3" id="KW-1185">Reference proteome</keyword>
<evidence type="ECO:0000313" key="2">
    <source>
        <dbReference type="EMBL" id="CAD7626258.1"/>
    </source>
</evidence>
<dbReference type="EMBL" id="CAJPIZ010003699">
    <property type="protein sequence ID" value="CAG2106688.1"/>
    <property type="molecule type" value="Genomic_DNA"/>
</dbReference>
<dbReference type="EMBL" id="OC858274">
    <property type="protein sequence ID" value="CAD7626258.1"/>
    <property type="molecule type" value="Genomic_DNA"/>
</dbReference>
<feature type="compositionally biased region" description="Basic and acidic residues" evidence="1">
    <location>
        <begin position="37"/>
        <end position="52"/>
    </location>
</feature>
<dbReference type="Proteomes" id="UP000759131">
    <property type="component" value="Unassembled WGS sequence"/>
</dbReference>
<feature type="region of interest" description="Disordered" evidence="1">
    <location>
        <begin position="1"/>
        <end position="59"/>
    </location>
</feature>
<name>A0A7R9KN77_9ACAR</name>
<evidence type="ECO:0000313" key="3">
    <source>
        <dbReference type="Proteomes" id="UP000759131"/>
    </source>
</evidence>
<sequence length="405" mass="45002">MGCFPSKRSKDQRLGKTSKLEPQVDPNQHKHQTPSKQELKNHMKMNPNHESRPMTATDDGIRHTNETAPHMQAVPTNASSPTTTTTAAAVIPSEVSTLSNTSAKTEIQMNVFKDSLLNNNPTDSEMNADLNAMLTVGGAHQSLICSNGPTLECESNKKIETMAKMGNNYKRKKQSPYVRVMCSELNDCLKTEGNVFKIVSFAKQETIAVKQLDVIENGLNAYKDVTSVHFNDIEELIIHSGNYCKEVRLSLKSDSILTISEDIVKSNLSMSAYPRVLSFIALTESEATNAFNTETNNRLTYAEIILPNDNHMDWENHKSILGMNDINDYRHRSQSPHVLLGAKGNRTVGTLSRRSDQTLDEDSISVVTTTNTPIMSMNAKNDNTTVESIHWVIMDNDGTDFPTLV</sequence>
<dbReference type="AlphaFoldDB" id="A0A7R9KN77"/>